<evidence type="ECO:0000256" key="2">
    <source>
        <dbReference type="SAM" id="MobiDB-lite"/>
    </source>
</evidence>
<feature type="binding site" evidence="1">
    <location>
        <position position="705"/>
    </location>
    <ligand>
        <name>Zn(2+)</name>
        <dbReference type="ChEBI" id="CHEBI:29105"/>
    </ligand>
</feature>
<dbReference type="SUPFAM" id="SSF101152">
    <property type="entry name" value="Mob1/phocein"/>
    <property type="match status" value="2"/>
</dbReference>
<name>A0A7R9HSI4_9NEOP</name>
<evidence type="ECO:0000256" key="1">
    <source>
        <dbReference type="PIRSR" id="PIRSR605301-1"/>
    </source>
</evidence>
<evidence type="ECO:0000313" key="3">
    <source>
        <dbReference type="EMBL" id="CAD7432786.1"/>
    </source>
</evidence>
<gene>
    <name evidence="3" type="ORF">TMSB3V08_LOCUS9485</name>
</gene>
<dbReference type="AlphaFoldDB" id="A0A7R9HSI4"/>
<dbReference type="InterPro" id="IPR036703">
    <property type="entry name" value="MOB_kinase_act_sf"/>
</dbReference>
<feature type="binding site" evidence="1">
    <location>
        <position position="785"/>
    </location>
    <ligand>
        <name>Zn(2+)</name>
        <dbReference type="ChEBI" id="CHEBI:29105"/>
    </ligand>
</feature>
<dbReference type="InterPro" id="IPR005301">
    <property type="entry name" value="MOB_kinase_act_fam"/>
</dbReference>
<feature type="binding site" evidence="1">
    <location>
        <position position="700"/>
    </location>
    <ligand>
        <name>Zn(2+)</name>
        <dbReference type="ChEBI" id="CHEBI:29105"/>
    </ligand>
</feature>
<dbReference type="EMBL" id="OB795870">
    <property type="protein sequence ID" value="CAD7432786.1"/>
    <property type="molecule type" value="Genomic_DNA"/>
</dbReference>
<evidence type="ECO:0008006" key="4">
    <source>
        <dbReference type="Google" id="ProtNLM"/>
    </source>
</evidence>
<proteinExistence type="predicted"/>
<feature type="region of interest" description="Disordered" evidence="2">
    <location>
        <begin position="543"/>
        <end position="574"/>
    </location>
</feature>
<feature type="binding site" evidence="1">
    <location>
        <position position="780"/>
    </location>
    <ligand>
        <name>Zn(2+)</name>
        <dbReference type="ChEBI" id="CHEBI:29105"/>
    </ligand>
</feature>
<reference evidence="3" key="1">
    <citation type="submission" date="2020-11" db="EMBL/GenBank/DDBJ databases">
        <authorList>
            <person name="Tran Van P."/>
        </authorList>
    </citation>
    <scope>NUCLEOTIDE SEQUENCE</scope>
</reference>
<feature type="region of interest" description="Disordered" evidence="2">
    <location>
        <begin position="850"/>
        <end position="871"/>
    </location>
</feature>
<dbReference type="Gene3D" id="1.20.140.30">
    <property type="entry name" value="MOB kinase activator"/>
    <property type="match status" value="1"/>
</dbReference>
<protein>
    <recommendedName>
        <fullName evidence="4">MOB kinase activator-like 2</fullName>
    </recommendedName>
</protein>
<feature type="compositionally biased region" description="Basic and acidic residues" evidence="2">
    <location>
        <begin position="543"/>
        <end position="552"/>
    </location>
</feature>
<sequence length="926" mass="102991">MYGLPPHRGILQCFLTCPSRGAGVAGLCGRLKTEALLSVVLLCPFSPCATLLGVGGGGDLPVSRWMCAVCAPANGCPFLIRCVFRYPPEDCVAVRAFPSFFVLAHARAPGGTVAVTLSLGRLLLVDKVRTPPTYDLGVVCVCPRGMKRRGEDGRHVVAGARLPVVPRPQEGGGDDRSRLDALRRHSKHHTFLRQRLSRVSSMFVICGRSVWDKWRLRRKARRKDKEPSTPCPDDPKLYLEEAVLERKLPDIDLRVLVDLPAGLDYNEWLASHNASVASMGAVKRKLDVGTAIQARPNHKAVLVTSLQGKSVEEMKKTLMERINPAKEQIKTRAIRPTGVRLVTETEDDVKKIVGRDLTGAKLTDMTYKQNLWVKLTGGICGGLQAQVQDGTEGQAHGQSWGGGIPKDIPPRDPSLYCWLWSVRLNNVVPARAVRSIQRNVLLRLTGAYRTVATDALNVTLGVWPLDLLVKKRAIGYWKRKNNWEKVRILTSPHLTRSGYPGTLVLECAHTLEIRPNQQEVAGRLVGDILRDPAHRRSLDKLAAKGTERERRGLRQSLNRLKAREGKRGEGPVTVPRNKERCREVANMKPCRTGIPVRLMVPEFYWGNPGNSEGSSFQPNNNGKETGHMEETCDCRSLFLETRSVGLGLVRALGVKMEIGSCSAALLFNRGNGYSWRVRSYLAIAFFDHINLVYGTISEFCTMSGCPDMTGPGLRTYLWFDDKGKKTRVAAPQYIDYVMTFTQKTISDESIFPTKYANEFPSSFESIVRKILRLLFHVLAHLYHCHFREVVLLNLHAHLNCVFAHLTLFNHRFQLIDLKETEILQDLVVALKVLSDDTETSQQAAEYNKSHSESLSAFEGGGGTSSHSCAKDTETETDKAVCSDVNEVGDVEERIHLKADLILDKDKDAKCVDESSTARSCTEQIVH</sequence>
<dbReference type="PANTHER" id="PTHR22599">
    <property type="entry name" value="MPS ONE BINDER KINASE ACTIVATOR-LIKE MOB"/>
    <property type="match status" value="1"/>
</dbReference>
<organism evidence="3">
    <name type="scientific">Timema monikensis</name>
    <dbReference type="NCBI Taxonomy" id="170555"/>
    <lineage>
        <taxon>Eukaryota</taxon>
        <taxon>Metazoa</taxon>
        <taxon>Ecdysozoa</taxon>
        <taxon>Arthropoda</taxon>
        <taxon>Hexapoda</taxon>
        <taxon>Insecta</taxon>
        <taxon>Pterygota</taxon>
        <taxon>Neoptera</taxon>
        <taxon>Polyneoptera</taxon>
        <taxon>Phasmatodea</taxon>
        <taxon>Timematodea</taxon>
        <taxon>Timematoidea</taxon>
        <taxon>Timematidae</taxon>
        <taxon>Timema</taxon>
    </lineage>
</organism>
<keyword evidence="1" id="KW-0479">Metal-binding</keyword>
<accession>A0A7R9HSI4</accession>
<dbReference type="SMART" id="SM01388">
    <property type="entry name" value="Mob1_phocein"/>
    <property type="match status" value="1"/>
</dbReference>
<keyword evidence="1" id="KW-0862">Zinc</keyword>
<dbReference type="Pfam" id="PF03637">
    <property type="entry name" value="Mob1_phocein"/>
    <property type="match status" value="1"/>
</dbReference>